<dbReference type="AlphaFoldDB" id="A0A0F6CJY5"/>
<dbReference type="KEGG" id="mgz:GCW_00455"/>
<evidence type="ECO:0000313" key="7">
    <source>
        <dbReference type="Proteomes" id="UP000018735"/>
    </source>
</evidence>
<feature type="transmembrane region" description="Helical" evidence="4">
    <location>
        <begin position="64"/>
        <end position="85"/>
    </location>
</feature>
<keyword evidence="6" id="KW-0131">Cell cycle</keyword>
<reference evidence="6 7" key="1">
    <citation type="journal article" date="2011" name="PLoS ONE">
        <title>Core proteome of the minimal cell: comparative proteomics of three mollicute species.</title>
        <authorList>
            <person name="Fisunov G.Y."/>
            <person name="Alexeev D.G."/>
            <person name="Bazaleev N.A."/>
            <person name="Ladygina V.G."/>
            <person name="Galyamina M.A."/>
            <person name="Kondratov I.G."/>
            <person name="Zhukova N.A."/>
            <person name="Serebryakova M.V."/>
            <person name="Demina I.A."/>
            <person name="Govorun V.M."/>
        </authorList>
    </citation>
    <scope>NUCLEOTIDE SEQUENCE [LARGE SCALE GENOMIC DNA]</scope>
    <source>
        <strain evidence="6 7">S6</strain>
    </source>
</reference>
<dbReference type="PANTHER" id="PTHR22683:SF41">
    <property type="entry name" value="DNA TRANSLOCASE FTSK"/>
    <property type="match status" value="1"/>
</dbReference>
<feature type="binding site" evidence="3">
    <location>
        <begin position="437"/>
        <end position="444"/>
    </location>
    <ligand>
        <name>ATP</name>
        <dbReference type="ChEBI" id="CHEBI:30616"/>
    </ligand>
</feature>
<dbReference type="Proteomes" id="UP000018735">
    <property type="component" value="Chromosome"/>
</dbReference>
<dbReference type="PANTHER" id="PTHR22683">
    <property type="entry name" value="SPORULATION PROTEIN RELATED"/>
    <property type="match status" value="1"/>
</dbReference>
<evidence type="ECO:0000256" key="4">
    <source>
        <dbReference type="SAM" id="Phobius"/>
    </source>
</evidence>
<dbReference type="EMBL" id="CP006916">
    <property type="protein sequence ID" value="AHB99407.1"/>
    <property type="molecule type" value="Genomic_DNA"/>
</dbReference>
<dbReference type="Pfam" id="PF01580">
    <property type="entry name" value="FtsK_SpoIIIE"/>
    <property type="match status" value="1"/>
</dbReference>
<dbReference type="Gene3D" id="3.40.50.300">
    <property type="entry name" value="P-loop containing nucleotide triphosphate hydrolases"/>
    <property type="match status" value="1"/>
</dbReference>
<evidence type="ECO:0000259" key="5">
    <source>
        <dbReference type="PROSITE" id="PS50901"/>
    </source>
</evidence>
<evidence type="ECO:0000256" key="1">
    <source>
        <dbReference type="ARBA" id="ARBA00022741"/>
    </source>
</evidence>
<organism evidence="6 7">
    <name type="scientific">Mycoplasmoides gallisepticum S6</name>
    <dbReference type="NCBI Taxonomy" id="1006581"/>
    <lineage>
        <taxon>Bacteria</taxon>
        <taxon>Bacillati</taxon>
        <taxon>Mycoplasmatota</taxon>
        <taxon>Mycoplasmoidales</taxon>
        <taxon>Mycoplasmoidaceae</taxon>
        <taxon>Mycoplasmoides</taxon>
    </lineage>
</organism>
<name>A0A0F6CJY5_MYCGL</name>
<dbReference type="PROSITE" id="PS50901">
    <property type="entry name" value="FTSK"/>
    <property type="match status" value="1"/>
</dbReference>
<keyword evidence="1 3" id="KW-0547">Nucleotide-binding</keyword>
<dbReference type="InterPro" id="IPR002543">
    <property type="entry name" value="FtsK_dom"/>
</dbReference>
<gene>
    <name evidence="6" type="primary">ftsK</name>
    <name evidence="6" type="ORF">GCW_00455</name>
</gene>
<dbReference type="InterPro" id="IPR027417">
    <property type="entry name" value="P-loop_NTPase"/>
</dbReference>
<keyword evidence="4" id="KW-0812">Transmembrane</keyword>
<dbReference type="GO" id="GO:0051301">
    <property type="term" value="P:cell division"/>
    <property type="evidence" value="ECO:0007669"/>
    <property type="project" value="UniProtKB-KW"/>
</dbReference>
<evidence type="ECO:0000313" key="6">
    <source>
        <dbReference type="EMBL" id="AHB99407.1"/>
    </source>
</evidence>
<dbReference type="GO" id="GO:0005524">
    <property type="term" value="F:ATP binding"/>
    <property type="evidence" value="ECO:0007669"/>
    <property type="project" value="UniProtKB-UniRule"/>
</dbReference>
<keyword evidence="4" id="KW-0472">Membrane</keyword>
<evidence type="ECO:0000256" key="3">
    <source>
        <dbReference type="PROSITE-ProRule" id="PRU00289"/>
    </source>
</evidence>
<keyword evidence="2 3" id="KW-0067">ATP-binding</keyword>
<dbReference type="GO" id="GO:0003677">
    <property type="term" value="F:DNA binding"/>
    <property type="evidence" value="ECO:0007669"/>
    <property type="project" value="InterPro"/>
</dbReference>
<feature type="transmembrane region" description="Helical" evidence="4">
    <location>
        <begin position="92"/>
        <end position="115"/>
    </location>
</feature>
<feature type="domain" description="FtsK" evidence="5">
    <location>
        <begin position="420"/>
        <end position="607"/>
    </location>
</feature>
<proteinExistence type="predicted"/>
<feature type="transmembrane region" description="Helical" evidence="4">
    <location>
        <begin position="21"/>
        <end position="44"/>
    </location>
</feature>
<sequence length="660" mass="76674">MNRELRDKKTNPKVMMADRNYIIRLTIVVFLGIVLFLSFLRAPYFGEFLDGLIFDLMFFGTAKYIFYLASFIVLIILAFPHPIVYKIHRSKMFWLFILLVDLFILLIFGLVHYSLYLTNSQITLPTYVNKFFTEWKDSLWIHGKWLWQNNASQNNASQNNAPLLISGGLINSLFIAINAFFPALIAVELALIVLTIIILFIGIYYNIKGFVKLKNKFIKVLGGVINKNFTPFYERWKTNNNSALVVSNNVEENKETFVKEKQIDDLYYENQNSQTNQPSFSKLTQHHQEKEKLPEIRQKSVNERKLNESLLEVIVEKLEQLFKKENFEVELIEKKCGPTEVYLAYEFSDRKQIKRIKNLDKQFVDIFESNVVSINQKGNIVYFYTKAFNESKISLADVMIKPDETTKNQLNCAIGIDQDFNPINFDLKKEKSFLFIGGLGSGKLACTVSSLISLAISKPTTDLQLAIIDLPDSKLSKLDVLGHLVHPPINSIEEANRFFEKIMTEMKYRNKILDENNVETIDEYNNKNPNQKIKNFVICINDLNDLLDYDFSNIFKIISYIYKVANKINVYLILVANSITKALIDDDLLTYYGKIINLKVDTPEESDLLVNNKELYKLHKNGDFYIVDPKSRNTLVRGLSCFVEDYVLEDLRRHYSIKEY</sequence>
<dbReference type="HOGENOM" id="CLU_420820_0_0_14"/>
<dbReference type="RefSeq" id="WP_011883747.1">
    <property type="nucleotide sequence ID" value="NC_023030.2"/>
</dbReference>
<keyword evidence="6" id="KW-0132">Cell division</keyword>
<dbReference type="eggNOG" id="COG1674">
    <property type="taxonomic scope" value="Bacteria"/>
</dbReference>
<keyword evidence="4" id="KW-1133">Transmembrane helix</keyword>
<accession>A0A0F6CJY5</accession>
<feature type="transmembrane region" description="Helical" evidence="4">
    <location>
        <begin position="179"/>
        <end position="207"/>
    </location>
</feature>
<dbReference type="InterPro" id="IPR050206">
    <property type="entry name" value="FtsK/SpoIIIE/SftA"/>
</dbReference>
<protein>
    <submittedName>
        <fullName evidence="6">Cell division protein FtsK</fullName>
    </submittedName>
</protein>
<evidence type="ECO:0000256" key="2">
    <source>
        <dbReference type="ARBA" id="ARBA00022840"/>
    </source>
</evidence>